<comment type="caution">
    <text evidence="1">The sequence shown here is derived from an EMBL/GenBank/DDBJ whole genome shotgun (WGS) entry which is preliminary data.</text>
</comment>
<dbReference type="Proteomes" id="UP000828048">
    <property type="component" value="Chromosome 4"/>
</dbReference>
<name>A0ACB7Z1P7_9ERIC</name>
<accession>A0ACB7Z1P7</accession>
<sequence length="362" mass="41086">MDNLPREIIVNILSRLPIKPLIRCKSVCKSFLNLTRDPYLINTHLNHASSHNEENPTLILHTTTISYSFNQFRSHLYYATQTPTNSFSCEQIHFISPLNINEFRVLGSCNGLLFLLHPTIDGRVSVINPSTRKLIEIPNLMAGKSSVGMGIGFSPKSNEYKVVKVFDWSALYVYSLSKGIWREVGAPSFKISGDLKSNVCVNGVVHWASDSPSNSIVCFNVADEVFDVIPYPAGGLRQGGFSLAVFSGCLGVIEYEENNCIDIWVMKDYNVRESWTRSFTINLKNQFWWDCKDVQVLCVQKNGEILMRYRNQELWFYDPKNMIFRKPSIFGFPHSFEAVCHVGSLVSPSDEDISKPKSMKTK</sequence>
<evidence type="ECO:0000313" key="2">
    <source>
        <dbReference type="Proteomes" id="UP000828048"/>
    </source>
</evidence>
<proteinExistence type="predicted"/>
<dbReference type="EMBL" id="CM037154">
    <property type="protein sequence ID" value="KAH7859649.1"/>
    <property type="molecule type" value="Genomic_DNA"/>
</dbReference>
<gene>
    <name evidence="1" type="ORF">Vadar_003757</name>
</gene>
<evidence type="ECO:0000313" key="1">
    <source>
        <dbReference type="EMBL" id="KAH7859649.1"/>
    </source>
</evidence>
<protein>
    <submittedName>
        <fullName evidence="1">Uncharacterized protein</fullName>
    </submittedName>
</protein>
<keyword evidence="2" id="KW-1185">Reference proteome</keyword>
<organism evidence="1 2">
    <name type="scientific">Vaccinium darrowii</name>
    <dbReference type="NCBI Taxonomy" id="229202"/>
    <lineage>
        <taxon>Eukaryota</taxon>
        <taxon>Viridiplantae</taxon>
        <taxon>Streptophyta</taxon>
        <taxon>Embryophyta</taxon>
        <taxon>Tracheophyta</taxon>
        <taxon>Spermatophyta</taxon>
        <taxon>Magnoliopsida</taxon>
        <taxon>eudicotyledons</taxon>
        <taxon>Gunneridae</taxon>
        <taxon>Pentapetalae</taxon>
        <taxon>asterids</taxon>
        <taxon>Ericales</taxon>
        <taxon>Ericaceae</taxon>
        <taxon>Vaccinioideae</taxon>
        <taxon>Vaccinieae</taxon>
        <taxon>Vaccinium</taxon>
    </lineage>
</organism>
<reference evidence="1 2" key="1">
    <citation type="journal article" date="2021" name="Hortic Res">
        <title>High-quality reference genome and annotation aids understanding of berry development for evergreen blueberry (Vaccinium darrowii).</title>
        <authorList>
            <person name="Yu J."/>
            <person name="Hulse-Kemp A.M."/>
            <person name="Babiker E."/>
            <person name="Staton M."/>
        </authorList>
    </citation>
    <scope>NUCLEOTIDE SEQUENCE [LARGE SCALE GENOMIC DNA]</scope>
    <source>
        <strain evidence="2">cv. NJ 8807/NJ 8810</strain>
        <tissue evidence="1">Young leaf</tissue>
    </source>
</reference>